<sequence>MEEDTLVVDCGRCAVQGSGCADCAISVLLNAPPVIEWDQEELSAIDALAEGGLIPGLKLVPMGRFRRGRAA</sequence>
<reference evidence="1 2" key="2">
    <citation type="submission" date="2019-08" db="EMBL/GenBank/DDBJ databases">
        <title>Amycolatopsis acidicola sp. nov., isolated from peat swamp forest soil.</title>
        <authorList>
            <person name="Srisuk N."/>
        </authorList>
    </citation>
    <scope>NUCLEOTIDE SEQUENCE [LARGE SCALE GENOMIC DNA]</scope>
    <source>
        <strain evidence="1 2">TBRC 6029</strain>
    </source>
</reference>
<name>A0A557ZXB0_9PSEU</name>
<dbReference type="EMBL" id="VJWX01000766">
    <property type="protein sequence ID" value="TVT16638.1"/>
    <property type="molecule type" value="Genomic_DNA"/>
</dbReference>
<organism evidence="1 2">
    <name type="scientific">Amycolatopsis rhizosphaerae</name>
    <dbReference type="NCBI Taxonomy" id="2053003"/>
    <lineage>
        <taxon>Bacteria</taxon>
        <taxon>Bacillati</taxon>
        <taxon>Actinomycetota</taxon>
        <taxon>Actinomycetes</taxon>
        <taxon>Pseudonocardiales</taxon>
        <taxon>Pseudonocardiaceae</taxon>
        <taxon>Amycolatopsis</taxon>
    </lineage>
</organism>
<reference evidence="1 2" key="1">
    <citation type="submission" date="2019-07" db="EMBL/GenBank/DDBJ databases">
        <authorList>
            <person name="Duangmal K."/>
            <person name="Teo W.F.A."/>
        </authorList>
    </citation>
    <scope>NUCLEOTIDE SEQUENCE [LARGE SCALE GENOMIC DNA]</scope>
    <source>
        <strain evidence="1 2">TBRC 6029</strain>
    </source>
</reference>
<evidence type="ECO:0000313" key="2">
    <source>
        <dbReference type="Proteomes" id="UP000320011"/>
    </source>
</evidence>
<dbReference type="RefSeq" id="WP_144593408.1">
    <property type="nucleotide sequence ID" value="NZ_VJWX01000766.1"/>
</dbReference>
<accession>A0A557ZXB0</accession>
<keyword evidence="2" id="KW-1185">Reference proteome</keyword>
<dbReference type="Proteomes" id="UP000320011">
    <property type="component" value="Unassembled WGS sequence"/>
</dbReference>
<proteinExistence type="predicted"/>
<comment type="caution">
    <text evidence="1">The sequence shown here is derived from an EMBL/GenBank/DDBJ whole genome shotgun (WGS) entry which is preliminary data.</text>
</comment>
<evidence type="ECO:0000313" key="1">
    <source>
        <dbReference type="EMBL" id="TVT16638.1"/>
    </source>
</evidence>
<protein>
    <submittedName>
        <fullName evidence="1">Uncharacterized protein</fullName>
    </submittedName>
</protein>
<gene>
    <name evidence="1" type="ORF">FNH05_36600</name>
</gene>
<dbReference type="AlphaFoldDB" id="A0A557ZXB0"/>
<dbReference type="OrthoDB" id="4774211at2"/>